<gene>
    <name evidence="1" type="ORF">SAMN02745225_01904</name>
</gene>
<sequence length="114" mass="13200">MVSNNLTQRTERDEIVRVTSCNSEWVIDEAHKLYLRVPRGAKTFDPKALPRDLWSEFSHFVIDDHRSELIIYLNAECSRIIKAHLHSEDCGSCGDERRDVSTIEMSRLDNEALP</sequence>
<name>A0A1M4X639_9ACTN</name>
<dbReference type="EMBL" id="FQUL01000034">
    <property type="protein sequence ID" value="SHE88907.1"/>
    <property type="molecule type" value="Genomic_DNA"/>
</dbReference>
<evidence type="ECO:0000313" key="1">
    <source>
        <dbReference type="EMBL" id="SHE88907.1"/>
    </source>
</evidence>
<dbReference type="Proteomes" id="UP000184295">
    <property type="component" value="Unassembled WGS sequence"/>
</dbReference>
<dbReference type="STRING" id="1121881.SAMN02745225_01904"/>
<proteinExistence type="predicted"/>
<organism evidence="1 2">
    <name type="scientific">Ferrithrix thermotolerans DSM 19514</name>
    <dbReference type="NCBI Taxonomy" id="1121881"/>
    <lineage>
        <taxon>Bacteria</taxon>
        <taxon>Bacillati</taxon>
        <taxon>Actinomycetota</taxon>
        <taxon>Acidimicrobiia</taxon>
        <taxon>Acidimicrobiales</taxon>
        <taxon>Acidimicrobiaceae</taxon>
        <taxon>Ferrithrix</taxon>
    </lineage>
</organism>
<evidence type="ECO:0000313" key="2">
    <source>
        <dbReference type="Proteomes" id="UP000184295"/>
    </source>
</evidence>
<dbReference type="AlphaFoldDB" id="A0A1M4X639"/>
<accession>A0A1M4X639</accession>
<protein>
    <submittedName>
        <fullName evidence="1">Uncharacterized protein</fullName>
    </submittedName>
</protein>
<reference evidence="2" key="1">
    <citation type="submission" date="2016-11" db="EMBL/GenBank/DDBJ databases">
        <authorList>
            <person name="Varghese N."/>
            <person name="Submissions S."/>
        </authorList>
    </citation>
    <scope>NUCLEOTIDE SEQUENCE [LARGE SCALE GENOMIC DNA]</scope>
    <source>
        <strain evidence="2">DSM 19514</strain>
    </source>
</reference>
<keyword evidence="2" id="KW-1185">Reference proteome</keyword>